<keyword evidence="4" id="KW-0677">Repeat</keyword>
<dbReference type="SUPFAM" id="SSF50331">
    <property type="entry name" value="MOP-like"/>
    <property type="match status" value="2"/>
</dbReference>
<evidence type="ECO:0000256" key="5">
    <source>
        <dbReference type="PIRNR" id="PIRNR005763"/>
    </source>
</evidence>
<evidence type="ECO:0000256" key="2">
    <source>
        <dbReference type="ARBA" id="ARBA00022448"/>
    </source>
</evidence>
<reference evidence="8 9" key="1">
    <citation type="submission" date="2018-09" db="EMBL/GenBank/DDBJ databases">
        <authorList>
            <person name="Zhu H."/>
        </authorList>
    </citation>
    <scope>NUCLEOTIDE SEQUENCE [LARGE SCALE GENOMIC DNA]</scope>
    <source>
        <strain evidence="8 9">K1S02-6</strain>
    </source>
</reference>
<dbReference type="Proteomes" id="UP000284021">
    <property type="component" value="Unassembled WGS sequence"/>
</dbReference>
<dbReference type="GO" id="GO:0003700">
    <property type="term" value="F:DNA-binding transcription factor activity"/>
    <property type="evidence" value="ECO:0007669"/>
    <property type="project" value="InterPro"/>
</dbReference>
<comment type="similarity">
    <text evidence="1 5">Belongs to the ModE family.</text>
</comment>
<evidence type="ECO:0000259" key="7">
    <source>
        <dbReference type="PROSITE" id="PS51866"/>
    </source>
</evidence>
<dbReference type="PANTHER" id="PTHR30432:SF1">
    <property type="entry name" value="DNA-BINDING TRANSCRIPTIONAL DUAL REGULATOR MODE"/>
    <property type="match status" value="1"/>
</dbReference>
<dbReference type="PIRSF" id="PIRSF005763">
    <property type="entry name" value="Txn_reg_ModE"/>
    <property type="match status" value="1"/>
</dbReference>
<dbReference type="RefSeq" id="WP_119954700.1">
    <property type="nucleotide sequence ID" value="NZ_QYUR01000002.1"/>
</dbReference>
<name>A0A418XNW8_9PSED</name>
<evidence type="ECO:0000313" key="9">
    <source>
        <dbReference type="Proteomes" id="UP000284021"/>
    </source>
</evidence>
<keyword evidence="2 5" id="KW-0813">Transport</keyword>
<dbReference type="GO" id="GO:0030151">
    <property type="term" value="F:molybdenum ion binding"/>
    <property type="evidence" value="ECO:0007669"/>
    <property type="project" value="UniProtKB-UniRule"/>
</dbReference>
<dbReference type="Gene3D" id="1.10.10.10">
    <property type="entry name" value="Winged helix-like DNA-binding domain superfamily/Winged helix DNA-binding domain"/>
    <property type="match status" value="1"/>
</dbReference>
<dbReference type="GO" id="GO:0015689">
    <property type="term" value="P:molybdate ion transport"/>
    <property type="evidence" value="ECO:0007669"/>
    <property type="project" value="UniProtKB-UniRule"/>
</dbReference>
<evidence type="ECO:0000256" key="4">
    <source>
        <dbReference type="ARBA" id="ARBA00022737"/>
    </source>
</evidence>
<evidence type="ECO:0000256" key="3">
    <source>
        <dbReference type="ARBA" id="ARBA00022505"/>
    </source>
</evidence>
<dbReference type="InterPro" id="IPR005116">
    <property type="entry name" value="Transp-assoc_OB_typ1"/>
</dbReference>
<dbReference type="InterPro" id="IPR008995">
    <property type="entry name" value="Mo/tungstate-bd_C_term_dom"/>
</dbReference>
<dbReference type="Gene3D" id="2.40.50.100">
    <property type="match status" value="2"/>
</dbReference>
<dbReference type="OrthoDB" id="9800709at2"/>
<dbReference type="Pfam" id="PF03459">
    <property type="entry name" value="TOBE"/>
    <property type="match status" value="2"/>
</dbReference>
<sequence length="261" mass="28183">MKLEGRFWITHNGKDLAGERRIALLSRIDSTGSISQAAKAVGVSYKFAWDSVDAMNAAAGSPLVERSAGGKGGGGTRLTPAGHALIEAFHRYEREHQLFLERLGEDAGISSFLEIMERLRMKTSARNQLFGKVSSIQRGEVNDQVEFHLDSGDRLLASITNDSTERLGLEVGEAIYALIKASWVLLVDSDFAPNDPSDNLLRGEVRQTIRGAAETEVEIELPGGAHIAAVLSNEHADGLELSIGKPVAALIKASHIILGRF</sequence>
<dbReference type="InterPro" id="IPR000847">
    <property type="entry name" value="LysR_HTH_N"/>
</dbReference>
<dbReference type="InterPro" id="IPR016462">
    <property type="entry name" value="ModE"/>
</dbReference>
<evidence type="ECO:0000313" key="8">
    <source>
        <dbReference type="EMBL" id="RJG14148.1"/>
    </source>
</evidence>
<feature type="domain" description="Mop" evidence="7">
    <location>
        <begin position="122"/>
        <end position="188"/>
    </location>
</feature>
<dbReference type="AlphaFoldDB" id="A0A418XNW8"/>
<organism evidence="8 9">
    <name type="scientific">Pseudomonas cavernicola</name>
    <dbReference type="NCBI Taxonomy" id="2320866"/>
    <lineage>
        <taxon>Bacteria</taxon>
        <taxon>Pseudomonadati</taxon>
        <taxon>Pseudomonadota</taxon>
        <taxon>Gammaproteobacteria</taxon>
        <taxon>Pseudomonadales</taxon>
        <taxon>Pseudomonadaceae</taxon>
        <taxon>Pseudomonas</taxon>
    </lineage>
</organism>
<dbReference type="Pfam" id="PF00126">
    <property type="entry name" value="HTH_1"/>
    <property type="match status" value="1"/>
</dbReference>
<dbReference type="PANTHER" id="PTHR30432">
    <property type="entry name" value="TRANSCRIPTIONAL REGULATOR MODE"/>
    <property type="match status" value="1"/>
</dbReference>
<accession>A0A418XNW8</accession>
<keyword evidence="3 5" id="KW-0500">Molybdenum</keyword>
<dbReference type="InterPro" id="IPR051815">
    <property type="entry name" value="Molybdate_resp_trans_reg"/>
</dbReference>
<dbReference type="EMBL" id="QYUR01000002">
    <property type="protein sequence ID" value="RJG14148.1"/>
    <property type="molecule type" value="Genomic_DNA"/>
</dbReference>
<feature type="region of interest" description="Required for dimer formation and molybdate binding" evidence="6">
    <location>
        <begin position="123"/>
        <end position="131"/>
    </location>
</feature>
<dbReference type="InterPro" id="IPR004606">
    <property type="entry name" value="Mop_domain"/>
</dbReference>
<evidence type="ECO:0000256" key="1">
    <source>
        <dbReference type="ARBA" id="ARBA00008110"/>
    </source>
</evidence>
<feature type="domain" description="Mop" evidence="7">
    <location>
        <begin position="194"/>
        <end position="260"/>
    </location>
</feature>
<protein>
    <submittedName>
        <fullName evidence="8">LysR family transcriptional regulator</fullName>
    </submittedName>
</protein>
<comment type="caution">
    <text evidence="8">The sequence shown here is derived from an EMBL/GenBank/DDBJ whole genome shotgun (WGS) entry which is preliminary data.</text>
</comment>
<dbReference type="NCBIfam" id="TIGR00638">
    <property type="entry name" value="Mop"/>
    <property type="match status" value="1"/>
</dbReference>
<dbReference type="InterPro" id="IPR036390">
    <property type="entry name" value="WH_DNA-bd_sf"/>
</dbReference>
<proteinExistence type="inferred from homology"/>
<dbReference type="PROSITE" id="PS51866">
    <property type="entry name" value="MOP"/>
    <property type="match status" value="2"/>
</dbReference>
<evidence type="ECO:0000256" key="6">
    <source>
        <dbReference type="PIRSR" id="PIRSR005763-1"/>
    </source>
</evidence>
<gene>
    <name evidence="8" type="ORF">D3879_13360</name>
</gene>
<dbReference type="SUPFAM" id="SSF46785">
    <property type="entry name" value="Winged helix' DNA-binding domain"/>
    <property type="match status" value="1"/>
</dbReference>
<keyword evidence="9" id="KW-1185">Reference proteome</keyword>
<dbReference type="InterPro" id="IPR036388">
    <property type="entry name" value="WH-like_DNA-bd_sf"/>
</dbReference>